<keyword evidence="2" id="KW-1185">Reference proteome</keyword>
<evidence type="ECO:0000313" key="1">
    <source>
        <dbReference type="EMBL" id="WSC03528.1"/>
    </source>
</evidence>
<keyword evidence="1" id="KW-0614">Plasmid</keyword>
<sequence>MLPAAMLGGLACWGGIAVAKAYMHTWQPETGECGGLYSVSLSAWVLVVLVAFSATTGALIAHRLGCYPFYSTLLTAEITALTGLSGHYLLMSADGCIQPLSTLASTCHWVPYPAWMLTRELLGPVLISTALVVTIAGTAVLAFQRLRGYDQGRSPSVRQPESRRRLYVRRAAVAAICAITVSATVTAAAETSREGTSGDGVEKRNHAYSQVPRAAASTPVIRRAQLEYWLKFGGGDLLNRFGDAH</sequence>
<geneLocation type="plasmid" evidence="1 2">
    <name>unnamed1</name>
</geneLocation>
<proteinExistence type="predicted"/>
<accession>A0ACD4ZYZ0</accession>
<organism evidence="1 2">
    <name type="scientific">Streptomyces scopuliridis</name>
    <dbReference type="NCBI Taxonomy" id="452529"/>
    <lineage>
        <taxon>Bacteria</taxon>
        <taxon>Bacillati</taxon>
        <taxon>Actinomycetota</taxon>
        <taxon>Actinomycetes</taxon>
        <taxon>Kitasatosporales</taxon>
        <taxon>Streptomycetaceae</taxon>
        <taxon>Streptomyces</taxon>
    </lineage>
</organism>
<gene>
    <name evidence="1" type="ORF">OG835_42350</name>
</gene>
<name>A0ACD4ZYZ0_9ACTN</name>
<protein>
    <submittedName>
        <fullName evidence="1">Uncharacterized protein</fullName>
    </submittedName>
</protein>
<dbReference type="Proteomes" id="UP001348369">
    <property type="component" value="Plasmid unnamed1"/>
</dbReference>
<reference evidence="1" key="1">
    <citation type="submission" date="2022-10" db="EMBL/GenBank/DDBJ databases">
        <title>The complete genomes of actinobacterial strains from the NBC collection.</title>
        <authorList>
            <person name="Joergensen T.S."/>
            <person name="Alvarez Arevalo M."/>
            <person name="Sterndorff E.B."/>
            <person name="Faurdal D."/>
            <person name="Vuksanovic O."/>
            <person name="Mourched A.-S."/>
            <person name="Charusanti P."/>
            <person name="Shaw S."/>
            <person name="Blin K."/>
            <person name="Weber T."/>
        </authorList>
    </citation>
    <scope>NUCLEOTIDE SEQUENCE</scope>
    <source>
        <strain evidence="1">NBC 01771</strain>
    </source>
</reference>
<dbReference type="EMBL" id="CP109110">
    <property type="protein sequence ID" value="WSC03528.1"/>
    <property type="molecule type" value="Genomic_DNA"/>
</dbReference>
<evidence type="ECO:0000313" key="2">
    <source>
        <dbReference type="Proteomes" id="UP001348369"/>
    </source>
</evidence>